<dbReference type="SUPFAM" id="SSF57716">
    <property type="entry name" value="Glucocorticoid receptor-like (DNA-binding domain)"/>
    <property type="match status" value="1"/>
</dbReference>
<evidence type="ECO:0000256" key="4">
    <source>
        <dbReference type="ARBA" id="ARBA00023015"/>
    </source>
</evidence>
<evidence type="ECO:0000313" key="13">
    <source>
        <dbReference type="RefSeq" id="XP_055900008.1"/>
    </source>
</evidence>
<evidence type="ECO:0000256" key="3">
    <source>
        <dbReference type="ARBA" id="ARBA00022833"/>
    </source>
</evidence>
<dbReference type="GO" id="GO:0008270">
    <property type="term" value="F:zinc ion binding"/>
    <property type="evidence" value="ECO:0007669"/>
    <property type="project" value="UniProtKB-KW"/>
</dbReference>
<dbReference type="GO" id="GO:0003700">
    <property type="term" value="F:DNA-binding transcription factor activity"/>
    <property type="evidence" value="ECO:0007669"/>
    <property type="project" value="InterPro"/>
</dbReference>
<dbReference type="RefSeq" id="XP_055900011.1">
    <property type="nucleotide sequence ID" value="XM_056044036.1"/>
</dbReference>
<evidence type="ECO:0000313" key="12">
    <source>
        <dbReference type="Proteomes" id="UP001165740"/>
    </source>
</evidence>
<dbReference type="PRINTS" id="PR00047">
    <property type="entry name" value="STROIDFINGER"/>
</dbReference>
<sequence length="855" mass="97624">MRGRKNPKQNEQAPSTLPPCKVCGEQGSGFHYGVTTCGACKGFFRRSLVRTEPYICIGRGHCHIGPETKRRKSCPKCRLEKCLSVGMCKEAIKTGRYSRVKKCNDILEMMTFKSEISSGGEPLLDSTNNSSELSIVASPTQENNINDLMHNSVAPSSQSCRSLVETLLHSKDCLQYPSSVDLQCSLKTLLPKDHTFVLEDEHGTRKVSPTAREELLDSEEDNPNIQTHQQKQQFDYCVSSTAVMHERSFSPSLSDTTGALNVSQLSPDWSLRTTTESCFSNQNVWPKTHEISSNFPDTPEISMETRYPDELTDVHVDSCSRYFKCLCKDNTCSHNVLPEREATTTESLHRIQGEGNYTNTSIQPESLRQDTWVSDSLICAEQRHGKELNDQRCSANTHSSYSNAESFLDVAHTLIPTLWDSKTESDCLISSNKVLHVRFDHGQPHTFTTQHRATSNSSGAGVPPDVVGCSKSPKSHGENMTLPLNQLGSTEPKENDNSIRSDPDRDSTFDKCTRLRNLIESNKNFLSLWTPFSLSEEEEAQLHPDFEDGEPQRRLSEDDFKYKNTPLPWCEFTEAELDDVVRSLKCSHRKYIGVDGNQLSKEQLAEKENSFLEFFNFNKKGSSDQRPIIDKDLYYEILESTGLDIDGRKFCVEIWVKILDETLKNTMRFFRSVPGFKDINMEDKVILCKASLDEYTNLSLFRGVNLEKDLLVHAENRLVVPMNFLVQILPDIEQILQGIIQSSIRLKELQLTFEEILILKAIIIVSPDREKLNDYEKVYNIYWRLHCCLLLSLWRRFESPLRHYAKIISVLTYMRQISESSRESYQRLGSDIVRLTRHVDVPLFLELYPNNKRYS</sequence>
<name>A0A9W3BKH4_BIOGL</name>
<keyword evidence="4" id="KW-0805">Transcription regulation</keyword>
<keyword evidence="2" id="KW-0863">Zinc-finger</keyword>
<dbReference type="SMART" id="SM00430">
    <property type="entry name" value="HOLI"/>
    <property type="match status" value="1"/>
</dbReference>
<dbReference type="InterPro" id="IPR050234">
    <property type="entry name" value="Nuclear_hormone_rcpt_NR1"/>
</dbReference>
<dbReference type="SUPFAM" id="SSF48508">
    <property type="entry name" value="Nuclear receptor ligand-binding domain"/>
    <property type="match status" value="1"/>
</dbReference>
<feature type="domain" description="NR LBD" evidence="11">
    <location>
        <begin position="624"/>
        <end position="847"/>
    </location>
</feature>
<feature type="region of interest" description="Disordered" evidence="9">
    <location>
        <begin position="446"/>
        <end position="506"/>
    </location>
</feature>
<dbReference type="Gene3D" id="1.10.565.10">
    <property type="entry name" value="Retinoid X Receptor"/>
    <property type="match status" value="1"/>
</dbReference>
<dbReference type="InterPro" id="IPR001628">
    <property type="entry name" value="Znf_hrmn_rcpt"/>
</dbReference>
<dbReference type="PROSITE" id="PS51843">
    <property type="entry name" value="NR_LBD"/>
    <property type="match status" value="1"/>
</dbReference>
<keyword evidence="12" id="KW-1185">Reference proteome</keyword>
<evidence type="ECO:0000256" key="5">
    <source>
        <dbReference type="ARBA" id="ARBA00023125"/>
    </source>
</evidence>
<dbReference type="CDD" id="cd06916">
    <property type="entry name" value="NR_DBD_like"/>
    <property type="match status" value="1"/>
</dbReference>
<evidence type="ECO:0000313" key="15">
    <source>
        <dbReference type="RefSeq" id="XP_055900010.1"/>
    </source>
</evidence>
<dbReference type="InterPro" id="IPR035500">
    <property type="entry name" value="NHR-like_dom_sf"/>
</dbReference>
<accession>A0A9W3BKH4</accession>
<dbReference type="GO" id="GO:0043565">
    <property type="term" value="F:sequence-specific DNA binding"/>
    <property type="evidence" value="ECO:0007669"/>
    <property type="project" value="InterPro"/>
</dbReference>
<dbReference type="Gene3D" id="3.30.50.10">
    <property type="entry name" value="Erythroid Transcription Factor GATA-1, subunit A"/>
    <property type="match status" value="1"/>
</dbReference>
<dbReference type="RefSeq" id="XP_055900010.1">
    <property type="nucleotide sequence ID" value="XM_056044035.1"/>
</dbReference>
<evidence type="ECO:0000259" key="11">
    <source>
        <dbReference type="PROSITE" id="PS51843"/>
    </source>
</evidence>
<dbReference type="PROSITE" id="PS00031">
    <property type="entry name" value="NUCLEAR_REC_DBD_1"/>
    <property type="match status" value="1"/>
</dbReference>
<dbReference type="SMART" id="SM00399">
    <property type="entry name" value="ZnF_C4"/>
    <property type="match status" value="1"/>
</dbReference>
<feature type="compositionally biased region" description="Basic and acidic residues" evidence="9">
    <location>
        <begin position="491"/>
        <end position="506"/>
    </location>
</feature>
<dbReference type="OrthoDB" id="6088355at2759"/>
<evidence type="ECO:0000313" key="14">
    <source>
        <dbReference type="RefSeq" id="XP_055900009.1"/>
    </source>
</evidence>
<dbReference type="Proteomes" id="UP001165740">
    <property type="component" value="Chromosome 10"/>
</dbReference>
<evidence type="ECO:0000256" key="7">
    <source>
        <dbReference type="ARBA" id="ARBA00023170"/>
    </source>
</evidence>
<keyword evidence="5" id="KW-0238">DNA-binding</keyword>
<dbReference type="AlphaFoldDB" id="A0A9W3BKH4"/>
<proteinExistence type="predicted"/>
<organism evidence="12 16">
    <name type="scientific">Biomphalaria glabrata</name>
    <name type="common">Bloodfluke planorb</name>
    <name type="synonym">Freshwater snail</name>
    <dbReference type="NCBI Taxonomy" id="6526"/>
    <lineage>
        <taxon>Eukaryota</taxon>
        <taxon>Metazoa</taxon>
        <taxon>Spiralia</taxon>
        <taxon>Lophotrochozoa</taxon>
        <taxon>Mollusca</taxon>
        <taxon>Gastropoda</taxon>
        <taxon>Heterobranchia</taxon>
        <taxon>Euthyneura</taxon>
        <taxon>Panpulmonata</taxon>
        <taxon>Hygrophila</taxon>
        <taxon>Lymnaeoidea</taxon>
        <taxon>Planorbidae</taxon>
        <taxon>Biomphalaria</taxon>
    </lineage>
</organism>
<dbReference type="RefSeq" id="XP_055900009.1">
    <property type="nucleotide sequence ID" value="XM_056044034.1"/>
</dbReference>
<keyword evidence="6" id="KW-0804">Transcription</keyword>
<dbReference type="Pfam" id="PF00104">
    <property type="entry name" value="Hormone_recep"/>
    <property type="match status" value="1"/>
</dbReference>
<dbReference type="Pfam" id="PF00105">
    <property type="entry name" value="zf-C4"/>
    <property type="match status" value="1"/>
</dbReference>
<dbReference type="InterPro" id="IPR000536">
    <property type="entry name" value="Nucl_hrmn_rcpt_lig-bd"/>
</dbReference>
<protein>
    <submittedName>
        <fullName evidence="13 14">Uncharacterized protein LOC106070177</fullName>
    </submittedName>
</protein>
<evidence type="ECO:0000313" key="16">
    <source>
        <dbReference type="RefSeq" id="XP_055900011.1"/>
    </source>
</evidence>
<evidence type="ECO:0000259" key="10">
    <source>
        <dbReference type="PROSITE" id="PS51030"/>
    </source>
</evidence>
<evidence type="ECO:0000256" key="6">
    <source>
        <dbReference type="ARBA" id="ARBA00023163"/>
    </source>
</evidence>
<dbReference type="PROSITE" id="PS51030">
    <property type="entry name" value="NUCLEAR_REC_DBD_2"/>
    <property type="match status" value="1"/>
</dbReference>
<keyword evidence="1" id="KW-0479">Metal-binding</keyword>
<keyword evidence="7" id="KW-0675">Receptor</keyword>
<evidence type="ECO:0000256" key="8">
    <source>
        <dbReference type="ARBA" id="ARBA00023242"/>
    </source>
</evidence>
<keyword evidence="3" id="KW-0862">Zinc</keyword>
<dbReference type="InterPro" id="IPR013088">
    <property type="entry name" value="Znf_NHR/GATA"/>
</dbReference>
<keyword evidence="8" id="KW-0539">Nucleus</keyword>
<dbReference type="GeneID" id="106070177"/>
<reference evidence="13 14" key="1">
    <citation type="submission" date="2025-04" db="UniProtKB">
        <authorList>
            <consortium name="RefSeq"/>
        </authorList>
    </citation>
    <scope>IDENTIFICATION</scope>
</reference>
<dbReference type="PANTHER" id="PTHR24082">
    <property type="entry name" value="NUCLEAR HORMONE RECEPTOR"/>
    <property type="match status" value="1"/>
</dbReference>
<feature type="domain" description="Nuclear receptor" evidence="10">
    <location>
        <begin position="17"/>
        <end position="94"/>
    </location>
</feature>
<dbReference type="RefSeq" id="XP_055900008.1">
    <property type="nucleotide sequence ID" value="XM_056044033.1"/>
</dbReference>
<evidence type="ECO:0000256" key="2">
    <source>
        <dbReference type="ARBA" id="ARBA00022771"/>
    </source>
</evidence>
<evidence type="ECO:0000256" key="9">
    <source>
        <dbReference type="SAM" id="MobiDB-lite"/>
    </source>
</evidence>
<evidence type="ECO:0000256" key="1">
    <source>
        <dbReference type="ARBA" id="ARBA00022723"/>
    </source>
</evidence>
<gene>
    <name evidence="13 14 15 16" type="primary">LOC106070177</name>
</gene>
<feature type="compositionally biased region" description="Polar residues" evidence="9">
    <location>
        <begin position="446"/>
        <end position="459"/>
    </location>
</feature>